<accession>A0AAD0EC57</accession>
<reference evidence="2 3" key="1">
    <citation type="journal article" date="2017" name="Front. Microbiol.">
        <title>Phaeobacter piscinae sp. nov., a species of the Roseobacter group and potential aquaculture probiont.</title>
        <authorList>
            <person name="Sonnenschein E.C."/>
            <person name="Phippen C.B.W."/>
            <person name="Nielsen K.F."/>
            <person name="Mateiu R.V."/>
            <person name="Melchiorsen J."/>
            <person name="Gram L."/>
            <person name="Overmann J."/>
            <person name="Freese H.M."/>
        </authorList>
    </citation>
    <scope>NUCLEOTIDE SEQUENCE [LARGE SCALE GENOMIC DNA]</scope>
    <source>
        <strain evidence="2 3">P63</strain>
    </source>
</reference>
<dbReference type="Pfam" id="PF14534">
    <property type="entry name" value="DUF4440"/>
    <property type="match status" value="1"/>
</dbReference>
<dbReference type="InterPro" id="IPR032710">
    <property type="entry name" value="NTF2-like_dom_sf"/>
</dbReference>
<name>A0AAD0EC57_9RHOB</name>
<dbReference type="GeneID" id="31845533"/>
<dbReference type="RefSeq" id="WP_024096566.1">
    <property type="nucleotide sequence ID" value="NZ_CP010588.1"/>
</dbReference>
<proteinExistence type="predicted"/>
<dbReference type="Proteomes" id="UP000217545">
    <property type="component" value="Chromosome"/>
</dbReference>
<organism evidence="2 3">
    <name type="scientific">Phaeobacter gallaeciensis</name>
    <dbReference type="NCBI Taxonomy" id="60890"/>
    <lineage>
        <taxon>Bacteria</taxon>
        <taxon>Pseudomonadati</taxon>
        <taxon>Pseudomonadota</taxon>
        <taxon>Alphaproteobacteria</taxon>
        <taxon>Rhodobacterales</taxon>
        <taxon>Roseobacteraceae</taxon>
        <taxon>Phaeobacter</taxon>
    </lineage>
</organism>
<gene>
    <name evidence="2" type="ORF">PhaeoP63_01088</name>
</gene>
<dbReference type="SUPFAM" id="SSF54427">
    <property type="entry name" value="NTF2-like"/>
    <property type="match status" value="1"/>
</dbReference>
<sequence>MPVSASPTRADDAARQLNAVNDAFNAGIVAQDQEALLSLYGEEVMWIAPGTAMTLNGRDEAAKLFTFMTGAEAQVTHDIDHLFVSDDETLAVMIGDVVAKAPSMGVDGHGTYLYVLNKNGDDWKIIGDMRNQVAE</sequence>
<evidence type="ECO:0000313" key="2">
    <source>
        <dbReference type="EMBL" id="ATF05179.1"/>
    </source>
</evidence>
<protein>
    <submittedName>
        <fullName evidence="2">SnoaL-like domain protein</fullName>
    </submittedName>
</protein>
<dbReference type="EMBL" id="CP010784">
    <property type="protein sequence ID" value="ATF05179.1"/>
    <property type="molecule type" value="Genomic_DNA"/>
</dbReference>
<dbReference type="Gene3D" id="3.10.450.50">
    <property type="match status" value="1"/>
</dbReference>
<dbReference type="InterPro" id="IPR027843">
    <property type="entry name" value="DUF4440"/>
</dbReference>
<evidence type="ECO:0000313" key="3">
    <source>
        <dbReference type="Proteomes" id="UP000217545"/>
    </source>
</evidence>
<dbReference type="CDD" id="cd00531">
    <property type="entry name" value="NTF2_like"/>
    <property type="match status" value="1"/>
</dbReference>
<feature type="domain" description="DUF4440" evidence="1">
    <location>
        <begin position="19"/>
        <end position="125"/>
    </location>
</feature>
<dbReference type="AlphaFoldDB" id="A0AAD0EC57"/>
<evidence type="ECO:0000259" key="1">
    <source>
        <dbReference type="Pfam" id="PF14534"/>
    </source>
</evidence>